<dbReference type="PIRSF" id="PIRSF036979">
    <property type="entry name" value="Arginase"/>
    <property type="match status" value="1"/>
</dbReference>
<organism evidence="6 7">
    <name type="scientific">Infirmifilum lucidum</name>
    <dbReference type="NCBI Taxonomy" id="2776706"/>
    <lineage>
        <taxon>Archaea</taxon>
        <taxon>Thermoproteota</taxon>
        <taxon>Thermoprotei</taxon>
        <taxon>Thermofilales</taxon>
        <taxon>Thermofilaceae</taxon>
        <taxon>Infirmifilum</taxon>
    </lineage>
</organism>
<dbReference type="GO" id="GO:0008783">
    <property type="term" value="F:agmatinase activity"/>
    <property type="evidence" value="ECO:0007669"/>
    <property type="project" value="UniProtKB-EC"/>
</dbReference>
<dbReference type="PANTHER" id="PTHR11358">
    <property type="entry name" value="ARGINASE/AGMATINASE"/>
    <property type="match status" value="1"/>
</dbReference>
<evidence type="ECO:0000256" key="3">
    <source>
        <dbReference type="ARBA" id="ARBA00022801"/>
    </source>
</evidence>
<evidence type="ECO:0000256" key="1">
    <source>
        <dbReference type="ARBA" id="ARBA00009227"/>
    </source>
</evidence>
<feature type="binding site" evidence="4">
    <location>
        <position position="113"/>
    </location>
    <ligand>
        <name>Mn(2+)</name>
        <dbReference type="ChEBI" id="CHEBI:29035"/>
        <label>1</label>
    </ligand>
</feature>
<dbReference type="PANTHER" id="PTHR11358:SF26">
    <property type="entry name" value="GUANIDINO ACID HYDROLASE, MITOCHONDRIAL"/>
    <property type="match status" value="1"/>
</dbReference>
<dbReference type="Pfam" id="PF00491">
    <property type="entry name" value="Arginase"/>
    <property type="match status" value="1"/>
</dbReference>
<dbReference type="CDD" id="cd11593">
    <property type="entry name" value="Agmatinase-like_2"/>
    <property type="match status" value="1"/>
</dbReference>
<dbReference type="PROSITE" id="PS01053">
    <property type="entry name" value="ARGINASE_1"/>
    <property type="match status" value="1"/>
</dbReference>
<dbReference type="GeneID" id="59149274"/>
<evidence type="ECO:0000313" key="6">
    <source>
        <dbReference type="EMBL" id="QOJ78183.1"/>
    </source>
</evidence>
<dbReference type="InParanoid" id="A0A7L9FGP0"/>
<dbReference type="EC" id="3.5.3.11" evidence="6"/>
<evidence type="ECO:0000256" key="2">
    <source>
        <dbReference type="ARBA" id="ARBA00022723"/>
    </source>
</evidence>
<dbReference type="FunCoup" id="A0A7L9FGP0">
    <property type="interactions" value="6"/>
</dbReference>
<protein>
    <submittedName>
        <fullName evidence="6">Agmatinase</fullName>
        <ecNumber evidence="6">3.5.3.11</ecNumber>
    </submittedName>
</protein>
<accession>A0A7L9FGP0</accession>
<dbReference type="NCBIfam" id="TIGR01230">
    <property type="entry name" value="agmatinase"/>
    <property type="match status" value="1"/>
</dbReference>
<feature type="binding site" evidence="4">
    <location>
        <position position="215"/>
    </location>
    <ligand>
        <name>Mn(2+)</name>
        <dbReference type="ChEBI" id="CHEBI:29035"/>
        <label>1</label>
    </ligand>
</feature>
<dbReference type="SUPFAM" id="SSF52768">
    <property type="entry name" value="Arginase/deacetylase"/>
    <property type="match status" value="1"/>
</dbReference>
<evidence type="ECO:0000256" key="4">
    <source>
        <dbReference type="PIRSR" id="PIRSR036979-1"/>
    </source>
</evidence>
<name>A0A7L9FGP0_9CREN</name>
<keyword evidence="2 4" id="KW-0479">Metal-binding</keyword>
<dbReference type="InterPro" id="IPR020855">
    <property type="entry name" value="Ureohydrolase_Mn_BS"/>
</dbReference>
<evidence type="ECO:0000313" key="7">
    <source>
        <dbReference type="Proteomes" id="UP000594121"/>
    </source>
</evidence>
<comment type="cofactor">
    <cofactor evidence="4">
        <name>Mn(2+)</name>
        <dbReference type="ChEBI" id="CHEBI:29035"/>
    </cofactor>
    <text evidence="4">Binds 2 manganese ions per subunit.</text>
</comment>
<proteinExistence type="inferred from homology"/>
<dbReference type="PROSITE" id="PS51409">
    <property type="entry name" value="ARGINASE_2"/>
    <property type="match status" value="1"/>
</dbReference>
<dbReference type="RefSeq" id="WP_192818155.1">
    <property type="nucleotide sequence ID" value="NZ_CP062310.1"/>
</dbReference>
<dbReference type="GO" id="GO:0033389">
    <property type="term" value="P:putrescine biosynthetic process from arginine, via agmatine"/>
    <property type="evidence" value="ECO:0007669"/>
    <property type="project" value="TreeGrafter"/>
</dbReference>
<sequence length="291" mass="32016">MKDFEFYLAPVAPTIFGRKGRAEDGVVVFGVPFDSSSSRMPGQRFAPRRIREVSVELETFSPSLGVSVEELSFYDAGDLPVVTDYVVMQELVAKVVGGLSEAGKLPVALGGDHSITLPIVAKLVEKLGKLLVVVFDAHMDLRDEWPWGVRFSHATVMRRLLEASEKISIAYYSPRAFSEEEYRYAKSSSRIHVLESVEKLKDVVGSSSPVYISLDIDSVDPAFAPGTGTPEPMGLTPREAVTALRTVIEQAGEVVGFDVVEVNPLVDCNDITSLLAAKLVMEFLFWFHSRK</sequence>
<dbReference type="InterPro" id="IPR023696">
    <property type="entry name" value="Ureohydrolase_dom_sf"/>
</dbReference>
<comment type="similarity">
    <text evidence="1">Belongs to the arginase family. Agmatinase subfamily.</text>
</comment>
<reference evidence="6 7" key="1">
    <citation type="submission" date="2020-10" db="EMBL/GenBank/DDBJ databases">
        <title>Thermofilum lucidum 3507LT sp. nov. a novel member of Thermofilaceae family isolated from Chile hot spring, and proposal of description order Thermofilales.</title>
        <authorList>
            <person name="Zayulina K.S."/>
            <person name="Elcheninov A.G."/>
            <person name="Toshchakov S.V."/>
            <person name="Kublanov I.V."/>
        </authorList>
    </citation>
    <scope>NUCLEOTIDE SEQUENCE [LARGE SCALE GENOMIC DNA]</scope>
    <source>
        <strain evidence="6 7">3507LT</strain>
    </source>
</reference>
<feature type="binding site" evidence="4">
    <location>
        <position position="217"/>
    </location>
    <ligand>
        <name>Mn(2+)</name>
        <dbReference type="ChEBI" id="CHEBI:29035"/>
        <label>1</label>
    </ligand>
</feature>
<dbReference type="EMBL" id="CP062310">
    <property type="protein sequence ID" value="QOJ78183.1"/>
    <property type="molecule type" value="Genomic_DNA"/>
</dbReference>
<dbReference type="AlphaFoldDB" id="A0A7L9FGP0"/>
<gene>
    <name evidence="6" type="primary">speB</name>
    <name evidence="6" type="ORF">IG193_05220</name>
</gene>
<dbReference type="KEGG" id="thel:IG193_05220"/>
<feature type="binding site" evidence="4">
    <location>
        <position position="136"/>
    </location>
    <ligand>
        <name>Mn(2+)</name>
        <dbReference type="ChEBI" id="CHEBI:29035"/>
        <label>1</label>
    </ligand>
</feature>
<feature type="binding site" evidence="4">
    <location>
        <position position="140"/>
    </location>
    <ligand>
        <name>Mn(2+)</name>
        <dbReference type="ChEBI" id="CHEBI:29035"/>
        <label>1</label>
    </ligand>
</feature>
<keyword evidence="7" id="KW-1185">Reference proteome</keyword>
<evidence type="ECO:0000256" key="5">
    <source>
        <dbReference type="RuleBase" id="RU003684"/>
    </source>
</evidence>
<dbReference type="GO" id="GO:0046872">
    <property type="term" value="F:metal ion binding"/>
    <property type="evidence" value="ECO:0007669"/>
    <property type="project" value="UniProtKB-KW"/>
</dbReference>
<dbReference type="Proteomes" id="UP000594121">
    <property type="component" value="Chromosome"/>
</dbReference>
<dbReference type="InterPro" id="IPR006035">
    <property type="entry name" value="Ureohydrolase"/>
</dbReference>
<keyword evidence="3 5" id="KW-0378">Hydrolase</keyword>
<keyword evidence="4" id="KW-0464">Manganese</keyword>
<feature type="binding site" evidence="4">
    <location>
        <position position="138"/>
    </location>
    <ligand>
        <name>Mn(2+)</name>
        <dbReference type="ChEBI" id="CHEBI:29035"/>
        <label>1</label>
    </ligand>
</feature>
<dbReference type="InterPro" id="IPR005925">
    <property type="entry name" value="Agmatinase-rel"/>
</dbReference>
<dbReference type="Gene3D" id="3.40.800.10">
    <property type="entry name" value="Ureohydrolase domain"/>
    <property type="match status" value="1"/>
</dbReference>